<evidence type="ECO:0000256" key="3">
    <source>
        <dbReference type="ARBA" id="ARBA00060902"/>
    </source>
</evidence>
<dbReference type="GO" id="GO:0007623">
    <property type="term" value="P:circadian rhythm"/>
    <property type="evidence" value="ECO:0007669"/>
    <property type="project" value="UniProtKB-ARBA"/>
</dbReference>
<protein>
    <submittedName>
        <fullName evidence="4">Uncharacterized protein</fullName>
    </submittedName>
</protein>
<organism evidence="4 5">
    <name type="scientific">Apolygus lucorum</name>
    <name type="common">Small green plant bug</name>
    <name type="synonym">Lygocoris lucorum</name>
    <dbReference type="NCBI Taxonomy" id="248454"/>
    <lineage>
        <taxon>Eukaryota</taxon>
        <taxon>Metazoa</taxon>
        <taxon>Ecdysozoa</taxon>
        <taxon>Arthropoda</taxon>
        <taxon>Hexapoda</taxon>
        <taxon>Insecta</taxon>
        <taxon>Pterygota</taxon>
        <taxon>Neoptera</taxon>
        <taxon>Paraneoptera</taxon>
        <taxon>Hemiptera</taxon>
        <taxon>Heteroptera</taxon>
        <taxon>Panheteroptera</taxon>
        <taxon>Cimicomorpha</taxon>
        <taxon>Miridae</taxon>
        <taxon>Mirini</taxon>
        <taxon>Apolygus</taxon>
    </lineage>
</organism>
<comment type="similarity">
    <text evidence="3">Belongs to the TO family.</text>
</comment>
<dbReference type="FunFam" id="3.15.10.30:FF:000001">
    <property type="entry name" value="Takeout-like protein 1"/>
    <property type="match status" value="1"/>
</dbReference>
<sequence length="272" mass="31120">MKIILFYLYIFDFLFHQPSVPFVKMIKWFLAALVLSIAESGKIRPQLPSYIKVCHRSDPNLNDCVRESVERIRPYLSQGIPELEIPGCEPLVLPEIVMNQGKGSIMVQSKYKGMQIYGPSQFKLRSVKVDIEKNKVKIKLFLPRLEMIGNYSIQGRIMMLPIAGHGVSTGNYTDIEATAVMQGEKYEKDGETYLNVKELHTDFTIGHASVHLSNLFEGDKQLGDSMNEFLNDNWKSLAEEIKPILEKTISDLFKKFSNKIYQKYPLDVLLPP</sequence>
<dbReference type="SMART" id="SM00700">
    <property type="entry name" value="JHBP"/>
    <property type="match status" value="1"/>
</dbReference>
<dbReference type="PANTHER" id="PTHR11008:SF39">
    <property type="entry name" value="CIRCADIAN CLOCK-CONTROLLED PROTEIN-LIKE PROTEIN"/>
    <property type="match status" value="1"/>
</dbReference>
<keyword evidence="1" id="KW-0732">Signal</keyword>
<dbReference type="Proteomes" id="UP000466442">
    <property type="component" value="Unassembled WGS sequence"/>
</dbReference>
<evidence type="ECO:0000256" key="1">
    <source>
        <dbReference type="ARBA" id="ARBA00022729"/>
    </source>
</evidence>
<reference evidence="4" key="1">
    <citation type="journal article" date="2021" name="Mol. Ecol. Resour.">
        <title>Apolygus lucorum genome provides insights into omnivorousness and mesophyll feeding.</title>
        <authorList>
            <person name="Liu Y."/>
            <person name="Liu H."/>
            <person name="Wang H."/>
            <person name="Huang T."/>
            <person name="Liu B."/>
            <person name="Yang B."/>
            <person name="Yin L."/>
            <person name="Li B."/>
            <person name="Zhang Y."/>
            <person name="Zhang S."/>
            <person name="Jiang F."/>
            <person name="Zhang X."/>
            <person name="Ren Y."/>
            <person name="Wang B."/>
            <person name="Wang S."/>
            <person name="Lu Y."/>
            <person name="Wu K."/>
            <person name="Fan W."/>
            <person name="Wang G."/>
        </authorList>
    </citation>
    <scope>NUCLEOTIDE SEQUENCE</scope>
    <source>
        <strain evidence="4">12Hb</strain>
    </source>
</reference>
<evidence type="ECO:0000313" key="5">
    <source>
        <dbReference type="Proteomes" id="UP000466442"/>
    </source>
</evidence>
<dbReference type="InterPro" id="IPR010562">
    <property type="entry name" value="Haemolymph_juvenile_hormone-bd"/>
</dbReference>
<evidence type="ECO:0000256" key="2">
    <source>
        <dbReference type="ARBA" id="ARBA00023108"/>
    </source>
</evidence>
<dbReference type="GO" id="GO:0005615">
    <property type="term" value="C:extracellular space"/>
    <property type="evidence" value="ECO:0007669"/>
    <property type="project" value="TreeGrafter"/>
</dbReference>
<dbReference type="PANTHER" id="PTHR11008">
    <property type="entry name" value="PROTEIN TAKEOUT-LIKE PROTEIN"/>
    <property type="match status" value="1"/>
</dbReference>
<dbReference type="AlphaFoldDB" id="A0A6A4JD19"/>
<dbReference type="Pfam" id="PF06585">
    <property type="entry name" value="JHBP"/>
    <property type="match status" value="1"/>
</dbReference>
<dbReference type="Gene3D" id="3.15.10.30">
    <property type="entry name" value="Haemolymph juvenile hormone binding protein"/>
    <property type="match status" value="1"/>
</dbReference>
<dbReference type="EMBL" id="WIXP02000010">
    <property type="protein sequence ID" value="KAF6204254.1"/>
    <property type="molecule type" value="Genomic_DNA"/>
</dbReference>
<keyword evidence="2" id="KW-0090">Biological rhythms</keyword>
<name>A0A6A4JD19_APOLU</name>
<dbReference type="InterPro" id="IPR038606">
    <property type="entry name" value="To_sf"/>
</dbReference>
<keyword evidence="5" id="KW-1185">Reference proteome</keyword>
<accession>A0A6A4JD19</accession>
<proteinExistence type="inferred from homology"/>
<evidence type="ECO:0000313" key="4">
    <source>
        <dbReference type="EMBL" id="KAF6204254.1"/>
    </source>
</evidence>
<gene>
    <name evidence="4" type="ORF">GE061_002594</name>
</gene>
<dbReference type="OrthoDB" id="8174700at2759"/>
<comment type="caution">
    <text evidence="4">The sequence shown here is derived from an EMBL/GenBank/DDBJ whole genome shotgun (WGS) entry which is preliminary data.</text>
</comment>